<gene>
    <name evidence="1" type="ORF">HGB38_21455</name>
</gene>
<dbReference type="Proteomes" id="UP000540698">
    <property type="component" value="Unassembled WGS sequence"/>
</dbReference>
<dbReference type="GO" id="GO:0030798">
    <property type="term" value="F:trans-aconitate 2-methyltransferase activity"/>
    <property type="evidence" value="ECO:0007669"/>
    <property type="project" value="UniProtKB-EC"/>
</dbReference>
<keyword evidence="1" id="KW-0808">Transferase</keyword>
<dbReference type="GO" id="GO:0032259">
    <property type="term" value="P:methylation"/>
    <property type="evidence" value="ECO:0007669"/>
    <property type="project" value="UniProtKB-KW"/>
</dbReference>
<name>A0A7X6L6H7_9NOCA</name>
<dbReference type="InterPro" id="IPR029063">
    <property type="entry name" value="SAM-dependent_MTases_sf"/>
</dbReference>
<dbReference type="Pfam" id="PF13489">
    <property type="entry name" value="Methyltransf_23"/>
    <property type="match status" value="1"/>
</dbReference>
<comment type="caution">
    <text evidence="1">The sequence shown here is derived from an EMBL/GenBank/DDBJ whole genome shotgun (WGS) entry which is preliminary data.</text>
</comment>
<reference evidence="1 2" key="1">
    <citation type="submission" date="2020-04" db="EMBL/GenBank/DDBJ databases">
        <title>MicrobeNet Type strains.</title>
        <authorList>
            <person name="Nicholson A.C."/>
        </authorList>
    </citation>
    <scope>NUCLEOTIDE SEQUENCE [LARGE SCALE GENOMIC DNA]</scope>
    <source>
        <strain evidence="1 2">DSM 44956</strain>
    </source>
</reference>
<dbReference type="CDD" id="cd02440">
    <property type="entry name" value="AdoMet_MTases"/>
    <property type="match status" value="1"/>
</dbReference>
<dbReference type="PANTHER" id="PTHR43861">
    <property type="entry name" value="TRANS-ACONITATE 2-METHYLTRANSFERASE-RELATED"/>
    <property type="match status" value="1"/>
</dbReference>
<evidence type="ECO:0000313" key="2">
    <source>
        <dbReference type="Proteomes" id="UP000540698"/>
    </source>
</evidence>
<evidence type="ECO:0000313" key="1">
    <source>
        <dbReference type="EMBL" id="NKY28761.1"/>
    </source>
</evidence>
<dbReference type="AlphaFoldDB" id="A0A7X6L6H7"/>
<dbReference type="RefSeq" id="WP_084498744.1">
    <property type="nucleotide sequence ID" value="NZ_JAAXOS010000010.1"/>
</dbReference>
<proteinExistence type="predicted"/>
<dbReference type="Gene3D" id="3.40.50.150">
    <property type="entry name" value="Vaccinia Virus protein VP39"/>
    <property type="match status" value="1"/>
</dbReference>
<dbReference type="NCBIfam" id="NF010703">
    <property type="entry name" value="PRK14103.1"/>
    <property type="match status" value="1"/>
</dbReference>
<organism evidence="1 2">
    <name type="scientific">Nocardia gamkensis</name>
    <dbReference type="NCBI Taxonomy" id="352869"/>
    <lineage>
        <taxon>Bacteria</taxon>
        <taxon>Bacillati</taxon>
        <taxon>Actinomycetota</taxon>
        <taxon>Actinomycetes</taxon>
        <taxon>Mycobacteriales</taxon>
        <taxon>Nocardiaceae</taxon>
        <taxon>Nocardia</taxon>
    </lineage>
</organism>
<dbReference type="Gene3D" id="1.10.150.290">
    <property type="entry name" value="S-adenosyl-L-methionine-dependent methyltransferases"/>
    <property type="match status" value="1"/>
</dbReference>
<dbReference type="SUPFAM" id="SSF53335">
    <property type="entry name" value="S-adenosyl-L-methionine-dependent methyltransferases"/>
    <property type="match status" value="1"/>
</dbReference>
<dbReference type="PANTHER" id="PTHR43861:SF1">
    <property type="entry name" value="TRANS-ACONITATE 2-METHYLTRANSFERASE"/>
    <property type="match status" value="1"/>
</dbReference>
<keyword evidence="2" id="KW-1185">Reference proteome</keyword>
<dbReference type="EMBL" id="JAAXOS010000010">
    <property type="protein sequence ID" value="NKY28761.1"/>
    <property type="molecule type" value="Genomic_DNA"/>
</dbReference>
<sequence>MWDPQQYLAFDDHRSRPFFDLLSRVTAAQPREVVDLGCGPGHLTAVLARRWPEALVRALDSSPEMVAAARERGIDATLGAVQEWQPGPETDVVVCNAVLHWVPGHPDLLVRWMRALSSGAFLAVQVPGNFDAPSHRAIRRVAAREEWRDRLGRAGILEPRAVLDPAGYADLLGAAGAAVDAWETTYLQRLTGDDPVLEWVCGTALRPVRDALDDPRWREFTEAADETGQSGIRVRRRSCSPRRPGCPCSRRCAGASLGLLMRCGQQPVDAVA</sequence>
<dbReference type="InterPro" id="IPR023149">
    <property type="entry name" value="Trans_acon_MeTrfase_C"/>
</dbReference>
<protein>
    <submittedName>
        <fullName evidence="1">Trans-aconitate 2-methyltransferase</fullName>
        <ecNumber evidence="1">2.1.1.144</ecNumber>
    </submittedName>
</protein>
<dbReference type="EC" id="2.1.1.144" evidence="1"/>
<keyword evidence="1" id="KW-0489">Methyltransferase</keyword>
<accession>A0A7X6L6H7</accession>